<protein>
    <submittedName>
        <fullName evidence="1">Uncharacterized protein</fullName>
    </submittedName>
</protein>
<sequence>MLYDFKMSKKHVFDYGDIRLSRNQIKHIFYQNLQSIQRLTINFENETIFLTKDEIIEIIMTKVQRREVIKIIHMISLIKNRQSDVSGYLKYILIGILATNE</sequence>
<evidence type="ECO:0000313" key="1">
    <source>
        <dbReference type="EMBL" id="KYD05533.1"/>
    </source>
</evidence>
<keyword evidence="2" id="KW-1185">Reference proteome</keyword>
<dbReference type="RefSeq" id="WP_066231919.1">
    <property type="nucleotide sequence ID" value="NZ_JALKTV010000007.1"/>
</dbReference>
<reference evidence="1 2" key="1">
    <citation type="submission" date="2016-01" db="EMBL/GenBank/DDBJ databases">
        <title>Genome Sequences of Twelve Sporeforming Bacillus Species Isolated from Foods.</title>
        <authorList>
            <person name="Berendsen E.M."/>
            <person name="Wells-Bennik M.H."/>
            <person name="Krawcyk A.O."/>
            <person name="De Jong A."/>
            <person name="Holsappel S."/>
            <person name="Eijlander R.T."/>
            <person name="Kuipers O.P."/>
        </authorList>
    </citation>
    <scope>NUCLEOTIDE SEQUENCE [LARGE SCALE GENOMIC DNA]</scope>
    <source>
        <strain evidence="1 2">B4102</strain>
    </source>
</reference>
<comment type="caution">
    <text evidence="1">The sequence shown here is derived from an EMBL/GenBank/DDBJ whole genome shotgun (WGS) entry which is preliminary data.</text>
</comment>
<dbReference type="PATRIC" id="fig|46224.3.peg.3234"/>
<proteinExistence type="predicted"/>
<organism evidence="1 2">
    <name type="scientific">Heyndrickxia sporothermodurans</name>
    <dbReference type="NCBI Taxonomy" id="46224"/>
    <lineage>
        <taxon>Bacteria</taxon>
        <taxon>Bacillati</taxon>
        <taxon>Bacillota</taxon>
        <taxon>Bacilli</taxon>
        <taxon>Bacillales</taxon>
        <taxon>Bacillaceae</taxon>
        <taxon>Heyndrickxia</taxon>
    </lineage>
</organism>
<dbReference type="AlphaFoldDB" id="A0A150KZP4"/>
<gene>
    <name evidence="1" type="ORF">B4102_3257</name>
</gene>
<dbReference type="Proteomes" id="UP000075666">
    <property type="component" value="Unassembled WGS sequence"/>
</dbReference>
<accession>A0A150KZP4</accession>
<dbReference type="EMBL" id="LQYN01000056">
    <property type="protein sequence ID" value="KYD05533.1"/>
    <property type="molecule type" value="Genomic_DNA"/>
</dbReference>
<evidence type="ECO:0000313" key="2">
    <source>
        <dbReference type="Proteomes" id="UP000075666"/>
    </source>
</evidence>
<name>A0A150KZP4_9BACI</name>